<protein>
    <submittedName>
        <fullName evidence="2">Uncharacterized protein</fullName>
    </submittedName>
</protein>
<feature type="transmembrane region" description="Helical" evidence="1">
    <location>
        <begin position="12"/>
        <end position="35"/>
    </location>
</feature>
<organism evidence="2">
    <name type="scientific">marine metagenome</name>
    <dbReference type="NCBI Taxonomy" id="408172"/>
    <lineage>
        <taxon>unclassified sequences</taxon>
        <taxon>metagenomes</taxon>
        <taxon>ecological metagenomes</taxon>
    </lineage>
</organism>
<feature type="transmembrane region" description="Helical" evidence="1">
    <location>
        <begin position="41"/>
        <end position="63"/>
    </location>
</feature>
<proteinExistence type="predicted"/>
<evidence type="ECO:0000313" key="2">
    <source>
        <dbReference type="EMBL" id="SVD60856.1"/>
    </source>
</evidence>
<evidence type="ECO:0000256" key="1">
    <source>
        <dbReference type="SAM" id="Phobius"/>
    </source>
</evidence>
<dbReference type="AlphaFoldDB" id="A0A382WPL2"/>
<sequence length="66" mass="6817">VIGKVTTIAVQLIGLSVALEIVFGANVPFLSLGVISNISSLVATLGNEGLVGLVVVAILWSLWKKD</sequence>
<dbReference type="EMBL" id="UINC01161578">
    <property type="protein sequence ID" value="SVD60856.1"/>
    <property type="molecule type" value="Genomic_DNA"/>
</dbReference>
<name>A0A382WPL2_9ZZZZ</name>
<gene>
    <name evidence="2" type="ORF">METZ01_LOCUS413710</name>
</gene>
<keyword evidence="1" id="KW-0812">Transmembrane</keyword>
<accession>A0A382WPL2</accession>
<keyword evidence="1" id="KW-0472">Membrane</keyword>
<feature type="non-terminal residue" evidence="2">
    <location>
        <position position="1"/>
    </location>
</feature>
<reference evidence="2" key="1">
    <citation type="submission" date="2018-05" db="EMBL/GenBank/DDBJ databases">
        <authorList>
            <person name="Lanie J.A."/>
            <person name="Ng W.-L."/>
            <person name="Kazmierczak K.M."/>
            <person name="Andrzejewski T.M."/>
            <person name="Davidsen T.M."/>
            <person name="Wayne K.J."/>
            <person name="Tettelin H."/>
            <person name="Glass J.I."/>
            <person name="Rusch D."/>
            <person name="Podicherti R."/>
            <person name="Tsui H.-C.T."/>
            <person name="Winkler M.E."/>
        </authorList>
    </citation>
    <scope>NUCLEOTIDE SEQUENCE</scope>
</reference>
<keyword evidence="1" id="KW-1133">Transmembrane helix</keyword>